<dbReference type="EMBL" id="CYKH01002192">
    <property type="protein sequence ID" value="CUG93757.1"/>
    <property type="molecule type" value="Genomic_DNA"/>
</dbReference>
<gene>
    <name evidence="1" type="ORF">BSAL_02975</name>
</gene>
<dbReference type="AlphaFoldDB" id="A0A0S4JYT2"/>
<protein>
    <submittedName>
        <fullName evidence="1">Uncharacterized protein</fullName>
    </submittedName>
</protein>
<sequence length="59" mass="6643">MAQQVSRDQRSEVLSPKRACVDTVYDGSASEGLLAGLRRGMVEMDKMVDREKRSHSSMR</sequence>
<accession>A0A0S4JYT2</accession>
<name>A0A0S4JYT2_BODSA</name>
<proteinExistence type="predicted"/>
<reference evidence="2" key="1">
    <citation type="submission" date="2015-09" db="EMBL/GenBank/DDBJ databases">
        <authorList>
            <consortium name="Pathogen Informatics"/>
        </authorList>
    </citation>
    <scope>NUCLEOTIDE SEQUENCE [LARGE SCALE GENOMIC DNA]</scope>
    <source>
        <strain evidence="2">Lake Konstanz</strain>
    </source>
</reference>
<dbReference type="VEuPathDB" id="TriTrypDB:BSAL_02975"/>
<organism evidence="1 2">
    <name type="scientific">Bodo saltans</name>
    <name type="common">Flagellated protozoan</name>
    <dbReference type="NCBI Taxonomy" id="75058"/>
    <lineage>
        <taxon>Eukaryota</taxon>
        <taxon>Discoba</taxon>
        <taxon>Euglenozoa</taxon>
        <taxon>Kinetoplastea</taxon>
        <taxon>Metakinetoplastina</taxon>
        <taxon>Eubodonida</taxon>
        <taxon>Bodonidae</taxon>
        <taxon>Bodo</taxon>
    </lineage>
</organism>
<keyword evidence="2" id="KW-1185">Reference proteome</keyword>
<dbReference type="Proteomes" id="UP000051952">
    <property type="component" value="Unassembled WGS sequence"/>
</dbReference>
<evidence type="ECO:0000313" key="1">
    <source>
        <dbReference type="EMBL" id="CUG93757.1"/>
    </source>
</evidence>
<evidence type="ECO:0000313" key="2">
    <source>
        <dbReference type="Proteomes" id="UP000051952"/>
    </source>
</evidence>